<dbReference type="InterPro" id="IPR039739">
    <property type="entry name" value="MAG2/RNF10"/>
</dbReference>
<evidence type="ECO:0000256" key="6">
    <source>
        <dbReference type="ARBA" id="ARBA00022833"/>
    </source>
</evidence>
<dbReference type="SMART" id="SM00184">
    <property type="entry name" value="RING"/>
    <property type="match status" value="1"/>
</dbReference>
<keyword evidence="12" id="KW-1185">Reference proteome</keyword>
<evidence type="ECO:0000256" key="7">
    <source>
        <dbReference type="ARBA" id="ARBA00035131"/>
    </source>
</evidence>
<comment type="subcellular location">
    <subcellularLocation>
        <location evidence="1">Cytoplasm</location>
    </subcellularLocation>
</comment>
<dbReference type="Gene3D" id="3.30.40.10">
    <property type="entry name" value="Zinc/RING finger domain, C3HC4 (zinc finger)"/>
    <property type="match status" value="1"/>
</dbReference>
<dbReference type="InterPro" id="IPR013083">
    <property type="entry name" value="Znf_RING/FYVE/PHD"/>
</dbReference>
<evidence type="ECO:0000256" key="9">
    <source>
        <dbReference type="PROSITE-ProRule" id="PRU00175"/>
    </source>
</evidence>
<dbReference type="Pfam" id="PF00097">
    <property type="entry name" value="zf-C3HC4"/>
    <property type="match status" value="1"/>
</dbReference>
<keyword evidence="5 9" id="KW-0863">Zinc-finger</keyword>
<evidence type="ECO:0000259" key="11">
    <source>
        <dbReference type="PROSITE" id="PS50089"/>
    </source>
</evidence>
<dbReference type="GO" id="GO:0008270">
    <property type="term" value="F:zinc ion binding"/>
    <property type="evidence" value="ECO:0007669"/>
    <property type="project" value="UniProtKB-KW"/>
</dbReference>
<dbReference type="PANTHER" id="PTHR12983:SF9">
    <property type="entry name" value="E3 UBIQUITIN-PROTEIN LIGASE RNF10"/>
    <property type="match status" value="1"/>
</dbReference>
<dbReference type="PROSITE" id="PS00518">
    <property type="entry name" value="ZF_RING_1"/>
    <property type="match status" value="1"/>
</dbReference>
<dbReference type="Proteomes" id="UP000050795">
    <property type="component" value="Unassembled WGS sequence"/>
</dbReference>
<dbReference type="GO" id="GO:0045944">
    <property type="term" value="P:positive regulation of transcription by RNA polymerase II"/>
    <property type="evidence" value="ECO:0007669"/>
    <property type="project" value="TreeGrafter"/>
</dbReference>
<dbReference type="WBParaSite" id="TREG1_98180.1">
    <property type="protein sequence ID" value="TREG1_98180.1"/>
    <property type="gene ID" value="TREG1_98180"/>
</dbReference>
<evidence type="ECO:0000313" key="13">
    <source>
        <dbReference type="WBParaSite" id="TREG1_98180.1"/>
    </source>
</evidence>
<dbReference type="InterPro" id="IPR017907">
    <property type="entry name" value="Znf_RING_CS"/>
</dbReference>
<evidence type="ECO:0000256" key="2">
    <source>
        <dbReference type="ARBA" id="ARBA00008117"/>
    </source>
</evidence>
<sequence length="540" mass="60138">MENSLVRYPMNAQRPSISERKDGKMCTSLLGSSSSQRPAVNRFQVRCRQSKKWSKGLYDPCIDYDAIPIDTYVGKSSRKNYSLESSYDGYIHGSCQLTLLPGCAYLKNSSNELSPEWDEVFSVRIPNKGDLACPICLHPPVAPRMGKCGHVYCWPCVTQYIKYENDSTSKKCAVCSCLLPFDDLKRVSLVPTTQIKPGDNLDFALVRRSGSEVTRRSVTEANGATVFQCVCLADTASMMNFNETEINELLTYKTICEIDGSNTEIIPFIDLVLDKLKHESCALPKTYSGVNKLLDGDTPSNSNDSANDLYFYQVTDGQPIYLDGLAWRCLLTEYGDIKYLPEEISTTVVTIKNCRMNPFLRKRLRYLNHLPNGYAFSLVEIELEPPLVSEATLAHYATVLNNRAMERDRSRLEDLKLTELKRAAENQFTSLPPGFVLSGHASLSEKQEQPKMSDFVALSSGTNSLQKKSTLPVSFAEVSRAGALNVVGPDRVAHFSRSPPKPQTPKAFNINSECWPTLGESSKTPTNLIRKPSNTSNSGE</sequence>
<evidence type="ECO:0000256" key="3">
    <source>
        <dbReference type="ARBA" id="ARBA00022490"/>
    </source>
</evidence>
<accession>A0AA85KL13</accession>
<dbReference type="GO" id="GO:0005737">
    <property type="term" value="C:cytoplasm"/>
    <property type="evidence" value="ECO:0007669"/>
    <property type="project" value="UniProtKB-SubCell"/>
</dbReference>
<evidence type="ECO:0000256" key="5">
    <source>
        <dbReference type="ARBA" id="ARBA00022771"/>
    </source>
</evidence>
<reference evidence="13" key="2">
    <citation type="submission" date="2023-11" db="UniProtKB">
        <authorList>
            <consortium name="WormBaseParasite"/>
        </authorList>
    </citation>
    <scope>IDENTIFICATION</scope>
</reference>
<proteinExistence type="inferred from homology"/>
<organism evidence="12 13">
    <name type="scientific">Trichobilharzia regenti</name>
    <name type="common">Nasal bird schistosome</name>
    <dbReference type="NCBI Taxonomy" id="157069"/>
    <lineage>
        <taxon>Eukaryota</taxon>
        <taxon>Metazoa</taxon>
        <taxon>Spiralia</taxon>
        <taxon>Lophotrochozoa</taxon>
        <taxon>Platyhelminthes</taxon>
        <taxon>Trematoda</taxon>
        <taxon>Digenea</taxon>
        <taxon>Strigeidida</taxon>
        <taxon>Schistosomatoidea</taxon>
        <taxon>Schistosomatidae</taxon>
        <taxon>Trichobilharzia</taxon>
    </lineage>
</organism>
<dbReference type="PROSITE" id="PS50089">
    <property type="entry name" value="ZF_RING_2"/>
    <property type="match status" value="1"/>
</dbReference>
<protein>
    <recommendedName>
        <fullName evidence="7">E3 ubiquitin-protein ligase RNF10</fullName>
    </recommendedName>
    <alternativeName>
        <fullName evidence="8">RING finger protein 10</fullName>
    </alternativeName>
</protein>
<dbReference type="GO" id="GO:0000976">
    <property type="term" value="F:transcription cis-regulatory region binding"/>
    <property type="evidence" value="ECO:0007669"/>
    <property type="project" value="TreeGrafter"/>
</dbReference>
<dbReference type="SUPFAM" id="SSF57850">
    <property type="entry name" value="RING/U-box"/>
    <property type="match status" value="1"/>
</dbReference>
<evidence type="ECO:0000256" key="4">
    <source>
        <dbReference type="ARBA" id="ARBA00022723"/>
    </source>
</evidence>
<dbReference type="AlphaFoldDB" id="A0AA85KL13"/>
<comment type="similarity">
    <text evidence="2">Belongs to the RNF10 family.</text>
</comment>
<keyword evidence="3" id="KW-0963">Cytoplasm</keyword>
<evidence type="ECO:0000256" key="10">
    <source>
        <dbReference type="SAM" id="MobiDB-lite"/>
    </source>
</evidence>
<keyword evidence="4" id="KW-0479">Metal-binding</keyword>
<evidence type="ECO:0000256" key="1">
    <source>
        <dbReference type="ARBA" id="ARBA00004496"/>
    </source>
</evidence>
<feature type="domain" description="RING-type" evidence="11">
    <location>
        <begin position="133"/>
        <end position="176"/>
    </location>
</feature>
<feature type="region of interest" description="Disordered" evidence="10">
    <location>
        <begin position="516"/>
        <end position="540"/>
    </location>
</feature>
<dbReference type="InterPro" id="IPR018957">
    <property type="entry name" value="Znf_C3HC4_RING-type"/>
</dbReference>
<keyword evidence="6" id="KW-0862">Zinc</keyword>
<reference evidence="12" key="1">
    <citation type="submission" date="2022-06" db="EMBL/GenBank/DDBJ databases">
        <authorList>
            <person name="Berger JAMES D."/>
            <person name="Berger JAMES D."/>
        </authorList>
    </citation>
    <scope>NUCLEOTIDE SEQUENCE [LARGE SCALE GENOMIC DNA]</scope>
</reference>
<dbReference type="InterPro" id="IPR001841">
    <property type="entry name" value="Znf_RING"/>
</dbReference>
<evidence type="ECO:0000313" key="12">
    <source>
        <dbReference type="Proteomes" id="UP000050795"/>
    </source>
</evidence>
<name>A0AA85KL13_TRIRE</name>
<dbReference type="PANTHER" id="PTHR12983">
    <property type="entry name" value="RING FINGER 10 FAMILY MEMBER"/>
    <property type="match status" value="1"/>
</dbReference>
<evidence type="ECO:0000256" key="8">
    <source>
        <dbReference type="ARBA" id="ARBA00035390"/>
    </source>
</evidence>